<dbReference type="EMBL" id="GBXM01082701">
    <property type="protein sequence ID" value="JAH25876.1"/>
    <property type="molecule type" value="Transcribed_RNA"/>
</dbReference>
<protein>
    <submittedName>
        <fullName evidence="1">Uncharacterized protein</fullName>
    </submittedName>
</protein>
<organism evidence="1">
    <name type="scientific">Anguilla anguilla</name>
    <name type="common">European freshwater eel</name>
    <name type="synonym">Muraena anguilla</name>
    <dbReference type="NCBI Taxonomy" id="7936"/>
    <lineage>
        <taxon>Eukaryota</taxon>
        <taxon>Metazoa</taxon>
        <taxon>Chordata</taxon>
        <taxon>Craniata</taxon>
        <taxon>Vertebrata</taxon>
        <taxon>Euteleostomi</taxon>
        <taxon>Actinopterygii</taxon>
        <taxon>Neopterygii</taxon>
        <taxon>Teleostei</taxon>
        <taxon>Anguilliformes</taxon>
        <taxon>Anguillidae</taxon>
        <taxon>Anguilla</taxon>
    </lineage>
</organism>
<reference evidence="1" key="1">
    <citation type="submission" date="2014-11" db="EMBL/GenBank/DDBJ databases">
        <authorList>
            <person name="Amaro Gonzalez C."/>
        </authorList>
    </citation>
    <scope>NUCLEOTIDE SEQUENCE</scope>
</reference>
<dbReference type="AlphaFoldDB" id="A0A0E9R9Q9"/>
<sequence>MLLYVQFYTSLAVYVKYLSNLIWKRLLGSCKKYQSSLHHIWVG</sequence>
<proteinExistence type="predicted"/>
<reference evidence="1" key="2">
    <citation type="journal article" date="2015" name="Fish Shellfish Immunol.">
        <title>Early steps in the European eel (Anguilla anguilla)-Vibrio vulnificus interaction in the gills: Role of the RtxA13 toxin.</title>
        <authorList>
            <person name="Callol A."/>
            <person name="Pajuelo D."/>
            <person name="Ebbesson L."/>
            <person name="Teles M."/>
            <person name="MacKenzie S."/>
            <person name="Amaro C."/>
        </authorList>
    </citation>
    <scope>NUCLEOTIDE SEQUENCE</scope>
</reference>
<name>A0A0E9R9Q9_ANGAN</name>
<accession>A0A0E9R9Q9</accession>
<evidence type="ECO:0000313" key="1">
    <source>
        <dbReference type="EMBL" id="JAH25876.1"/>
    </source>
</evidence>